<dbReference type="SMART" id="SM00504">
    <property type="entry name" value="Ubox"/>
    <property type="match status" value="1"/>
</dbReference>
<comment type="catalytic activity">
    <reaction evidence="1">
        <text>S-ubiquitinyl-[E2 ubiquitin-conjugating enzyme]-L-cysteine + [acceptor protein]-L-lysine = [E2 ubiquitin-conjugating enzyme]-L-cysteine + N(6)-ubiquitinyl-[acceptor protein]-L-lysine.</text>
        <dbReference type="EC" id="2.3.2.27"/>
    </reaction>
</comment>
<keyword evidence="8" id="KW-0833">Ubl conjugation pathway</keyword>
<protein>
    <recommendedName>
        <fullName evidence="11">Ubiquitin conjugation factor E4 A</fullName>
        <ecNumber evidence="5">2.3.2.27</ecNumber>
    </recommendedName>
</protein>
<comment type="subcellular location">
    <subcellularLocation>
        <location evidence="2">Cytoplasm</location>
    </subcellularLocation>
</comment>
<sequence>MNEVIYPGPPQPPHAQQLQIVVMDERSLYVAEFLRDLSVVVDRRYKNGGEEVTLKEIIKPSLTAIAQTVTAEGLLSPQQQRLFALARLFMQNEQLAEAMLMAQPTRQPWSSRPEIFQELQAITELENSLLGSLFKLSCLGNETGTTGWGFFERMTTSTVQDVAIEEQNLWLPVRRVQADLFEMIHQMLRLSPSVRALVVEWVGYALELCSSRSKLGVKVGQVSHGFAMNLTAVLLRLAQPFCKANDPEKALKADFSYAAWPYDGAKVRLRGLESDTTLLPRKTVETFEKQANFPTECFFSVHKALLISTRVLHDRLMELNKEMGRMRSIYEESRGQAIDAQGRDFVERLEKQLNACMSWFVYQCMRTMLFEPDFYDSLANVVVASAHWLVEVATRKGEPFQQIVPADRLSLVPEYILENISDTLVMTKRFDKRNLSQFLPYLSPLLRLITTFMGSPDRVNNPHLRAKLAEMLETLVITSDTPDGSNPSISSGEVRALLQTPVSDTLARTLIEVFVSIEMTGQSVSFEEKFQYRRPMYLVLEQLWKLDKHRGHMEQLSEEAILHIEDTNQPLFLRFANLLINDANFLVDESFTFMQRLKTLERERASWQDLPLERRQQNEGNFRHQGMIARFHNVMARDTIRTLTWLTSSPVVRRLFLHPVLIDRIAVMLNFFLLHLVGPDQKSLRVQNLQEYEFRPGVLVVSLAQTYLHLAGVKYADDAQSSQNQPDPSSRSFFEAVVRDERSYKPELFPEAQKVLSKIGRGVLGFEIEELGRKVSEAQNALTRQEELTQDAPDEFMDPLIFTLMTDPVILPSSGVTVDRNTIARHLLSDQTDPFNRQPLSLEQVKPNKALKREIDQWLREVRKK</sequence>
<dbReference type="UniPathway" id="UPA00143"/>
<dbReference type="AlphaFoldDB" id="A0A1V9XTA6"/>
<evidence type="ECO:0000256" key="5">
    <source>
        <dbReference type="ARBA" id="ARBA00012483"/>
    </source>
</evidence>
<dbReference type="PROSITE" id="PS51698">
    <property type="entry name" value="U_BOX"/>
    <property type="match status" value="1"/>
</dbReference>
<dbReference type="InterPro" id="IPR019474">
    <property type="entry name" value="Ub_conjug_fac_E4_core"/>
</dbReference>
<evidence type="ECO:0000256" key="11">
    <source>
        <dbReference type="ARBA" id="ARBA00040077"/>
    </source>
</evidence>
<dbReference type="Pfam" id="PF04564">
    <property type="entry name" value="U-box"/>
    <property type="match status" value="1"/>
</dbReference>
<dbReference type="GO" id="GO:0034450">
    <property type="term" value="F:ubiquitin-ubiquitin ligase activity"/>
    <property type="evidence" value="ECO:0007669"/>
    <property type="project" value="InterPro"/>
</dbReference>
<evidence type="ECO:0000256" key="6">
    <source>
        <dbReference type="ARBA" id="ARBA00022490"/>
    </source>
</evidence>
<feature type="domain" description="U-box" evidence="12">
    <location>
        <begin position="791"/>
        <end position="865"/>
    </location>
</feature>
<dbReference type="SUPFAM" id="SSF57850">
    <property type="entry name" value="RING/U-box"/>
    <property type="match status" value="1"/>
</dbReference>
<gene>
    <name evidence="13" type="ORF">BIW11_03020</name>
</gene>
<dbReference type="Gene3D" id="3.30.40.10">
    <property type="entry name" value="Zinc/RING finger domain, C3HC4 (zinc finger)"/>
    <property type="match status" value="1"/>
</dbReference>
<proteinExistence type="inferred from homology"/>
<dbReference type="InParanoid" id="A0A1V9XTA6"/>
<name>A0A1V9XTA6_9ACAR</name>
<comment type="function">
    <text evidence="10">Ubiquitin-protein ligase that probably functions as an E3 ligase in conjunction with specific E1 and E2 ligases. May also function as an E4 ligase mediating the assembly of polyubiquitin chains on substrates ubiquitinated by another E3 ubiquitin ligase. Mediates 'Lys-48'-linked polyubiquitination of substrates.</text>
</comment>
<dbReference type="PANTHER" id="PTHR13931">
    <property type="entry name" value="UBIQUITINATION FACTOR E4"/>
    <property type="match status" value="1"/>
</dbReference>
<evidence type="ECO:0000256" key="4">
    <source>
        <dbReference type="ARBA" id="ARBA00007434"/>
    </source>
</evidence>
<keyword evidence="14" id="KW-1185">Reference proteome</keyword>
<dbReference type="Pfam" id="PF10408">
    <property type="entry name" value="Ufd2P_core"/>
    <property type="match status" value="1"/>
</dbReference>
<reference evidence="13 14" key="1">
    <citation type="journal article" date="2017" name="Gigascience">
        <title>Draft genome of the honey bee ectoparasitic mite, Tropilaelaps mercedesae, is shaped by the parasitic life history.</title>
        <authorList>
            <person name="Dong X."/>
            <person name="Armstrong S.D."/>
            <person name="Xia D."/>
            <person name="Makepeace B.L."/>
            <person name="Darby A.C."/>
            <person name="Kadowaki T."/>
        </authorList>
    </citation>
    <scope>NUCLEOTIDE SEQUENCE [LARGE SCALE GENOMIC DNA]</scope>
    <source>
        <strain evidence="13">Wuxi-XJTLU</strain>
    </source>
</reference>
<dbReference type="GO" id="GO:0005634">
    <property type="term" value="C:nucleus"/>
    <property type="evidence" value="ECO:0007669"/>
    <property type="project" value="TreeGrafter"/>
</dbReference>
<dbReference type="FunCoup" id="A0A1V9XTA6">
    <property type="interactions" value="2056"/>
</dbReference>
<dbReference type="GO" id="GO:0005737">
    <property type="term" value="C:cytoplasm"/>
    <property type="evidence" value="ECO:0007669"/>
    <property type="project" value="UniProtKB-SubCell"/>
</dbReference>
<evidence type="ECO:0000256" key="9">
    <source>
        <dbReference type="ARBA" id="ARBA00022990"/>
    </source>
</evidence>
<dbReference type="PANTHER" id="PTHR13931:SF16">
    <property type="entry name" value="UBIQUITIN CONJUGATION FACTOR E4 A"/>
    <property type="match status" value="1"/>
</dbReference>
<organism evidence="13 14">
    <name type="scientific">Tropilaelaps mercedesae</name>
    <dbReference type="NCBI Taxonomy" id="418985"/>
    <lineage>
        <taxon>Eukaryota</taxon>
        <taxon>Metazoa</taxon>
        <taxon>Ecdysozoa</taxon>
        <taxon>Arthropoda</taxon>
        <taxon>Chelicerata</taxon>
        <taxon>Arachnida</taxon>
        <taxon>Acari</taxon>
        <taxon>Parasitiformes</taxon>
        <taxon>Mesostigmata</taxon>
        <taxon>Gamasina</taxon>
        <taxon>Dermanyssoidea</taxon>
        <taxon>Laelapidae</taxon>
        <taxon>Tropilaelaps</taxon>
    </lineage>
</organism>
<dbReference type="GO" id="GO:0036503">
    <property type="term" value="P:ERAD pathway"/>
    <property type="evidence" value="ECO:0007669"/>
    <property type="project" value="InterPro"/>
</dbReference>
<evidence type="ECO:0000256" key="8">
    <source>
        <dbReference type="ARBA" id="ARBA00022786"/>
    </source>
</evidence>
<dbReference type="GO" id="GO:0000209">
    <property type="term" value="P:protein polyubiquitination"/>
    <property type="evidence" value="ECO:0007669"/>
    <property type="project" value="TreeGrafter"/>
</dbReference>
<evidence type="ECO:0000256" key="10">
    <source>
        <dbReference type="ARBA" id="ARBA00037624"/>
    </source>
</evidence>
<comment type="similarity">
    <text evidence="4">Belongs to the ubiquitin conjugation factor E4 family.</text>
</comment>
<dbReference type="CDD" id="cd16657">
    <property type="entry name" value="RING-Ubox_UBE4A"/>
    <property type="match status" value="1"/>
</dbReference>
<comment type="caution">
    <text evidence="13">The sequence shown here is derived from an EMBL/GenBank/DDBJ whole genome shotgun (WGS) entry which is preliminary data.</text>
</comment>
<dbReference type="EMBL" id="MNPL01004473">
    <property type="protein sequence ID" value="OQR76719.1"/>
    <property type="molecule type" value="Genomic_DNA"/>
</dbReference>
<evidence type="ECO:0000256" key="7">
    <source>
        <dbReference type="ARBA" id="ARBA00022679"/>
    </source>
</evidence>
<dbReference type="InterPro" id="IPR045132">
    <property type="entry name" value="UBE4"/>
</dbReference>
<comment type="pathway">
    <text evidence="3">Protein modification; protein ubiquitination.</text>
</comment>
<evidence type="ECO:0000313" key="14">
    <source>
        <dbReference type="Proteomes" id="UP000192247"/>
    </source>
</evidence>
<dbReference type="GO" id="GO:0000151">
    <property type="term" value="C:ubiquitin ligase complex"/>
    <property type="evidence" value="ECO:0007669"/>
    <property type="project" value="InterPro"/>
</dbReference>
<dbReference type="Proteomes" id="UP000192247">
    <property type="component" value="Unassembled WGS sequence"/>
</dbReference>
<evidence type="ECO:0000256" key="1">
    <source>
        <dbReference type="ARBA" id="ARBA00000900"/>
    </source>
</evidence>
<keyword evidence="6" id="KW-0963">Cytoplasm</keyword>
<dbReference type="OrthoDB" id="20295at2759"/>
<dbReference type="GO" id="GO:0006511">
    <property type="term" value="P:ubiquitin-dependent protein catabolic process"/>
    <property type="evidence" value="ECO:0007669"/>
    <property type="project" value="InterPro"/>
</dbReference>
<dbReference type="EC" id="2.3.2.27" evidence="5"/>
<dbReference type="InterPro" id="IPR013083">
    <property type="entry name" value="Znf_RING/FYVE/PHD"/>
</dbReference>
<keyword evidence="7" id="KW-0808">Transferase</keyword>
<dbReference type="FunFam" id="3.30.40.10:FF:000055">
    <property type="entry name" value="Ubiquitin conjugation factor e4 a"/>
    <property type="match status" value="1"/>
</dbReference>
<evidence type="ECO:0000259" key="12">
    <source>
        <dbReference type="PROSITE" id="PS51698"/>
    </source>
</evidence>
<evidence type="ECO:0000256" key="3">
    <source>
        <dbReference type="ARBA" id="ARBA00004906"/>
    </source>
</evidence>
<accession>A0A1V9XTA6</accession>
<evidence type="ECO:0000256" key="2">
    <source>
        <dbReference type="ARBA" id="ARBA00004496"/>
    </source>
</evidence>
<keyword evidence="9" id="KW-0007">Acetylation</keyword>
<evidence type="ECO:0000313" key="13">
    <source>
        <dbReference type="EMBL" id="OQR76719.1"/>
    </source>
</evidence>
<dbReference type="STRING" id="418985.A0A1V9XTA6"/>
<dbReference type="InterPro" id="IPR003613">
    <property type="entry name" value="Ubox_domain"/>
</dbReference>